<evidence type="ECO:0000256" key="7">
    <source>
        <dbReference type="SAM" id="MobiDB-lite"/>
    </source>
</evidence>
<evidence type="ECO:0000313" key="10">
    <source>
        <dbReference type="Proteomes" id="UP000241587"/>
    </source>
</evidence>
<sequence length="553" mass="62280">MVQVLIERSAASGASRPRQRAYHTKSRTGCRTCKIRKVRCDEQQPACDRCTSTARVCDGYAPHKPSSSISQSPSPQRHNSPNPTVDLKLILPRQSPQEVRSYSYFLEVTAPSLAGSFYADFWLSELPRVCLSDPAIWHAVVSLGSAHEDFAEDGQGSRNLFSLKQFNSSIQCLTESRSPRHADRWRALIVSTVFTYICTIKGLHHQTRIHLHAGCNLLREIQDHDVNPSKLGQLQETTVASVPISIAPIQSILTNLELQSSALHYGGVVDSPVMLSQNKVLNAWRSYTAPRSSRPGPEHVDQANRAAQSLLTGLVLFSQQHAKQLGDLQTGKSGLEVLSMLAARQEVHTRCFNEITKAIHIFRQEIDQHPRCSSQLEVDSILPLRLFHDTNRLLLIQDPDEPDLEKRQRSLPLLFTSIVDLAEQIMNLDPQKTRRVSYTHQLFLVAHSGTEQSTRKRAAALLRRPRLEGGWDSLISASLADAIMDREREAAWEYHVQQGLTAESFGQEGEIDPMFRIFNFTLAFAGKREARVVMQTWYEKLNSVAGQERVVRW</sequence>
<dbReference type="InterPro" id="IPR001138">
    <property type="entry name" value="Zn2Cys6_DnaBD"/>
</dbReference>
<feature type="domain" description="Zn(2)-C6 fungal-type" evidence="8">
    <location>
        <begin position="29"/>
        <end position="57"/>
    </location>
</feature>
<dbReference type="GO" id="GO:0008270">
    <property type="term" value="F:zinc ion binding"/>
    <property type="evidence" value="ECO:0007669"/>
    <property type="project" value="InterPro"/>
</dbReference>
<dbReference type="GO" id="GO:0003677">
    <property type="term" value="F:DNA binding"/>
    <property type="evidence" value="ECO:0007669"/>
    <property type="project" value="UniProtKB-KW"/>
</dbReference>
<dbReference type="Gene3D" id="4.10.240.10">
    <property type="entry name" value="Zn(2)-C6 fungal-type DNA-binding domain"/>
    <property type="match status" value="1"/>
</dbReference>
<dbReference type="Pfam" id="PF11951">
    <property type="entry name" value="Fungal_trans_2"/>
    <property type="match status" value="1"/>
</dbReference>
<feature type="compositionally biased region" description="Low complexity" evidence="7">
    <location>
        <begin position="65"/>
        <end position="76"/>
    </location>
</feature>
<keyword evidence="10" id="KW-1185">Reference proteome</keyword>
<keyword evidence="4" id="KW-0238">DNA-binding</keyword>
<dbReference type="PROSITE" id="PS50048">
    <property type="entry name" value="ZN2_CY6_FUNGAL_2"/>
    <property type="match status" value="1"/>
</dbReference>
<dbReference type="OMA" id="LEGGWDS"/>
<gene>
    <name evidence="9" type="ORF">FCULG_00007250</name>
</gene>
<dbReference type="CDD" id="cd00067">
    <property type="entry name" value="GAL4"/>
    <property type="match status" value="1"/>
</dbReference>
<protein>
    <recommendedName>
        <fullName evidence="8">Zn(2)-C6 fungal-type domain-containing protein</fullName>
    </recommendedName>
</protein>
<keyword evidence="6" id="KW-0539">Nucleus</keyword>
<keyword evidence="5" id="KW-0804">Transcription</keyword>
<dbReference type="OrthoDB" id="2593732at2759"/>
<dbReference type="AlphaFoldDB" id="A0A2T4GT81"/>
<accession>A0A2T4GT81</accession>
<evidence type="ECO:0000313" key="9">
    <source>
        <dbReference type="EMBL" id="PTD06765.1"/>
    </source>
</evidence>
<evidence type="ECO:0000256" key="2">
    <source>
        <dbReference type="ARBA" id="ARBA00022833"/>
    </source>
</evidence>
<organism evidence="9 10">
    <name type="scientific">Fusarium culmorum</name>
    <dbReference type="NCBI Taxonomy" id="5516"/>
    <lineage>
        <taxon>Eukaryota</taxon>
        <taxon>Fungi</taxon>
        <taxon>Dikarya</taxon>
        <taxon>Ascomycota</taxon>
        <taxon>Pezizomycotina</taxon>
        <taxon>Sordariomycetes</taxon>
        <taxon>Hypocreomycetidae</taxon>
        <taxon>Hypocreales</taxon>
        <taxon>Nectriaceae</taxon>
        <taxon>Fusarium</taxon>
    </lineage>
</organism>
<reference evidence="9 10" key="1">
    <citation type="submission" date="2018-02" db="EMBL/GenBank/DDBJ databases">
        <title>Fusarium culmorum secondary metabolites in fungal-bacterial-plant interactions.</title>
        <authorList>
            <person name="Schmidt R."/>
        </authorList>
    </citation>
    <scope>NUCLEOTIDE SEQUENCE [LARGE SCALE GENOMIC DNA]</scope>
    <source>
        <strain evidence="9 10">PV</strain>
    </source>
</reference>
<evidence type="ECO:0000256" key="1">
    <source>
        <dbReference type="ARBA" id="ARBA00022723"/>
    </source>
</evidence>
<dbReference type="EMBL" id="PVEM01000006">
    <property type="protein sequence ID" value="PTD06765.1"/>
    <property type="molecule type" value="Genomic_DNA"/>
</dbReference>
<dbReference type="SMART" id="SM00066">
    <property type="entry name" value="GAL4"/>
    <property type="match status" value="1"/>
</dbReference>
<dbReference type="GO" id="GO:0000981">
    <property type="term" value="F:DNA-binding transcription factor activity, RNA polymerase II-specific"/>
    <property type="evidence" value="ECO:0007669"/>
    <property type="project" value="InterPro"/>
</dbReference>
<keyword evidence="3" id="KW-0805">Transcription regulation</keyword>
<dbReference type="InterPro" id="IPR036864">
    <property type="entry name" value="Zn2-C6_fun-type_DNA-bd_sf"/>
</dbReference>
<dbReference type="SUPFAM" id="SSF57701">
    <property type="entry name" value="Zn2/Cys6 DNA-binding domain"/>
    <property type="match status" value="1"/>
</dbReference>
<dbReference type="Pfam" id="PF00172">
    <property type="entry name" value="Zn_clus"/>
    <property type="match status" value="1"/>
</dbReference>
<dbReference type="PANTHER" id="PTHR36206">
    <property type="entry name" value="ASPERCRYPTIN BIOSYNTHESIS CLUSTER-SPECIFIC TRANSCRIPTION REGULATOR ATNN-RELATED"/>
    <property type="match status" value="1"/>
</dbReference>
<dbReference type="PROSITE" id="PS00463">
    <property type="entry name" value="ZN2_CY6_FUNGAL_1"/>
    <property type="match status" value="1"/>
</dbReference>
<comment type="caution">
    <text evidence="9">The sequence shown here is derived from an EMBL/GenBank/DDBJ whole genome shotgun (WGS) entry which is preliminary data.</text>
</comment>
<dbReference type="InterPro" id="IPR052360">
    <property type="entry name" value="Transcr_Regulatory_Proteins"/>
</dbReference>
<proteinExistence type="predicted"/>
<evidence type="ECO:0000256" key="6">
    <source>
        <dbReference type="ARBA" id="ARBA00023242"/>
    </source>
</evidence>
<keyword evidence="1" id="KW-0479">Metal-binding</keyword>
<evidence type="ECO:0000259" key="8">
    <source>
        <dbReference type="PROSITE" id="PS50048"/>
    </source>
</evidence>
<evidence type="ECO:0000256" key="5">
    <source>
        <dbReference type="ARBA" id="ARBA00023163"/>
    </source>
</evidence>
<dbReference type="Proteomes" id="UP000241587">
    <property type="component" value="Unassembled WGS sequence"/>
</dbReference>
<evidence type="ECO:0000256" key="4">
    <source>
        <dbReference type="ARBA" id="ARBA00023125"/>
    </source>
</evidence>
<keyword evidence="2" id="KW-0862">Zinc</keyword>
<name>A0A2T4GT81_FUSCU</name>
<evidence type="ECO:0000256" key="3">
    <source>
        <dbReference type="ARBA" id="ARBA00023015"/>
    </source>
</evidence>
<dbReference type="PANTHER" id="PTHR36206:SF12">
    <property type="entry name" value="ASPERCRYPTIN BIOSYNTHESIS CLUSTER-SPECIFIC TRANSCRIPTION REGULATOR ATNN-RELATED"/>
    <property type="match status" value="1"/>
</dbReference>
<dbReference type="InterPro" id="IPR021858">
    <property type="entry name" value="Fun_TF"/>
</dbReference>
<feature type="region of interest" description="Disordered" evidence="7">
    <location>
        <begin position="62"/>
        <end position="85"/>
    </location>
</feature>